<organism evidence="1">
    <name type="scientific">marine sediment metagenome</name>
    <dbReference type="NCBI Taxonomy" id="412755"/>
    <lineage>
        <taxon>unclassified sequences</taxon>
        <taxon>metagenomes</taxon>
        <taxon>ecological metagenomes</taxon>
    </lineage>
</organism>
<comment type="caution">
    <text evidence="1">The sequence shown here is derived from an EMBL/GenBank/DDBJ whole genome shotgun (WGS) entry which is preliminary data.</text>
</comment>
<accession>X1EJE4</accession>
<name>X1EJE4_9ZZZZ</name>
<dbReference type="AlphaFoldDB" id="X1EJE4"/>
<dbReference type="EMBL" id="BARU01013059">
    <property type="protein sequence ID" value="GAH32727.1"/>
    <property type="molecule type" value="Genomic_DNA"/>
</dbReference>
<protein>
    <submittedName>
        <fullName evidence="1">Uncharacterized protein</fullName>
    </submittedName>
</protein>
<gene>
    <name evidence="1" type="ORF">S03H2_23790</name>
</gene>
<proteinExistence type="predicted"/>
<sequence>MNKKDILSIIKILASERAPSGIERARGELFKK</sequence>
<evidence type="ECO:0000313" key="1">
    <source>
        <dbReference type="EMBL" id="GAH32727.1"/>
    </source>
</evidence>
<reference evidence="1" key="1">
    <citation type="journal article" date="2014" name="Front. Microbiol.">
        <title>High frequency of phylogenetically diverse reductive dehalogenase-homologous genes in deep subseafloor sedimentary metagenomes.</title>
        <authorList>
            <person name="Kawai M."/>
            <person name="Futagami T."/>
            <person name="Toyoda A."/>
            <person name="Takaki Y."/>
            <person name="Nishi S."/>
            <person name="Hori S."/>
            <person name="Arai W."/>
            <person name="Tsubouchi T."/>
            <person name="Morono Y."/>
            <person name="Uchiyama I."/>
            <person name="Ito T."/>
            <person name="Fujiyama A."/>
            <person name="Inagaki F."/>
            <person name="Takami H."/>
        </authorList>
    </citation>
    <scope>NUCLEOTIDE SEQUENCE</scope>
    <source>
        <strain evidence="1">Expedition CK06-06</strain>
    </source>
</reference>
<feature type="non-terminal residue" evidence="1">
    <location>
        <position position="32"/>
    </location>
</feature>